<dbReference type="InterPro" id="IPR000835">
    <property type="entry name" value="HTH_MarR-typ"/>
</dbReference>
<dbReference type="GO" id="GO:0006950">
    <property type="term" value="P:response to stress"/>
    <property type="evidence" value="ECO:0007669"/>
    <property type="project" value="TreeGrafter"/>
</dbReference>
<dbReference type="Pfam" id="PF01047">
    <property type="entry name" value="MarR"/>
    <property type="match status" value="1"/>
</dbReference>
<proteinExistence type="predicted"/>
<dbReference type="PANTHER" id="PTHR33164">
    <property type="entry name" value="TRANSCRIPTIONAL REGULATOR, MARR FAMILY"/>
    <property type="match status" value="1"/>
</dbReference>
<evidence type="ECO:0000259" key="1">
    <source>
        <dbReference type="PROSITE" id="PS50995"/>
    </source>
</evidence>
<reference evidence="2 3" key="1">
    <citation type="submission" date="2018-05" db="EMBL/GenBank/DDBJ databases">
        <title>Lactobacillus sanfranciscensis Ah4 draft denome sequence.</title>
        <authorList>
            <person name="Zhang G."/>
        </authorList>
    </citation>
    <scope>NUCLEOTIDE SEQUENCE [LARGE SCALE GENOMIC DNA]</scope>
    <source>
        <strain evidence="2 3">Ah4</strain>
    </source>
</reference>
<dbReference type="SMART" id="SM00347">
    <property type="entry name" value="HTH_MARR"/>
    <property type="match status" value="1"/>
</dbReference>
<comment type="caution">
    <text evidence="2">The sequence shown here is derived from an EMBL/GenBank/DDBJ whole genome shotgun (WGS) entry which is preliminary data.</text>
</comment>
<sequence length="139" mass="16204">MKNSLTALREISKLQQQQLQTLTKGNNLTISEWQLLLSISNGFNKQETLSKKMELDTSTLSRQLKRLVEKEMVHKKAIGKDKRQLVYTISDLGNKAIVDIGNNYTKIKDRIFEQWSDEEKKMLKILLNRLENSIKKINK</sequence>
<dbReference type="PROSITE" id="PS50995">
    <property type="entry name" value="HTH_MARR_2"/>
    <property type="match status" value="1"/>
</dbReference>
<name>A0A5C4THU6_FRUSA</name>
<organism evidence="2 3">
    <name type="scientific">Fructilactobacillus sanfranciscensis</name>
    <name type="common">Lactobacillus sanfranciscensis</name>
    <dbReference type="NCBI Taxonomy" id="1625"/>
    <lineage>
        <taxon>Bacteria</taxon>
        <taxon>Bacillati</taxon>
        <taxon>Bacillota</taxon>
        <taxon>Bacilli</taxon>
        <taxon>Lactobacillales</taxon>
        <taxon>Lactobacillaceae</taxon>
        <taxon>Fructilactobacillus</taxon>
    </lineage>
</organism>
<dbReference type="PANTHER" id="PTHR33164:SF43">
    <property type="entry name" value="HTH-TYPE TRANSCRIPTIONAL REPRESSOR YETL"/>
    <property type="match status" value="1"/>
</dbReference>
<dbReference type="GO" id="GO:0003700">
    <property type="term" value="F:DNA-binding transcription factor activity"/>
    <property type="evidence" value="ECO:0007669"/>
    <property type="project" value="InterPro"/>
</dbReference>
<dbReference type="SUPFAM" id="SSF46785">
    <property type="entry name" value="Winged helix' DNA-binding domain"/>
    <property type="match status" value="1"/>
</dbReference>
<dbReference type="RefSeq" id="WP_139562844.1">
    <property type="nucleotide sequence ID" value="NZ_JARBEV010000020.1"/>
</dbReference>
<dbReference type="EMBL" id="QFCR01000020">
    <property type="protein sequence ID" value="TNK90037.1"/>
    <property type="molecule type" value="Genomic_DNA"/>
</dbReference>
<evidence type="ECO:0000313" key="2">
    <source>
        <dbReference type="EMBL" id="TNK90037.1"/>
    </source>
</evidence>
<gene>
    <name evidence="2" type="ORF">DID87_05655</name>
</gene>
<accession>A0A5C4THU6</accession>
<dbReference type="PRINTS" id="PR00598">
    <property type="entry name" value="HTHMARR"/>
</dbReference>
<dbReference type="AlphaFoldDB" id="A0A5C4THU6"/>
<dbReference type="InterPro" id="IPR036388">
    <property type="entry name" value="WH-like_DNA-bd_sf"/>
</dbReference>
<dbReference type="InterPro" id="IPR039422">
    <property type="entry name" value="MarR/SlyA-like"/>
</dbReference>
<dbReference type="InterPro" id="IPR036390">
    <property type="entry name" value="WH_DNA-bd_sf"/>
</dbReference>
<dbReference type="Proteomes" id="UP000313312">
    <property type="component" value="Unassembled WGS sequence"/>
</dbReference>
<dbReference type="Gene3D" id="1.10.10.10">
    <property type="entry name" value="Winged helix-like DNA-binding domain superfamily/Winged helix DNA-binding domain"/>
    <property type="match status" value="1"/>
</dbReference>
<protein>
    <submittedName>
        <fullName evidence="2">MarR family transcriptional regulator</fullName>
    </submittedName>
</protein>
<evidence type="ECO:0000313" key="3">
    <source>
        <dbReference type="Proteomes" id="UP000313312"/>
    </source>
</evidence>
<feature type="domain" description="HTH marR-type" evidence="1">
    <location>
        <begin position="1"/>
        <end position="132"/>
    </location>
</feature>